<organism evidence="1">
    <name type="scientific">marine metagenome</name>
    <dbReference type="NCBI Taxonomy" id="408172"/>
    <lineage>
        <taxon>unclassified sequences</taxon>
        <taxon>metagenomes</taxon>
        <taxon>ecological metagenomes</taxon>
    </lineage>
</organism>
<sequence>MWTPRSVLATLTVFATTVPGIVAQTTGS</sequence>
<reference evidence="1" key="1">
    <citation type="submission" date="2018-05" db="EMBL/GenBank/DDBJ databases">
        <authorList>
            <person name="Lanie J.A."/>
            <person name="Ng W.-L."/>
            <person name="Kazmierczak K.M."/>
            <person name="Andrzejewski T.M."/>
            <person name="Davidsen T.M."/>
            <person name="Wayne K.J."/>
            <person name="Tettelin H."/>
            <person name="Glass J.I."/>
            <person name="Rusch D."/>
            <person name="Podicherti R."/>
            <person name="Tsui H.-C.T."/>
            <person name="Winkler M.E."/>
        </authorList>
    </citation>
    <scope>NUCLEOTIDE SEQUENCE</scope>
</reference>
<feature type="non-terminal residue" evidence="1">
    <location>
        <position position="28"/>
    </location>
</feature>
<gene>
    <name evidence="1" type="ORF">METZ01_LOCUS184000</name>
</gene>
<accession>A0A382CY42</accession>
<proteinExistence type="predicted"/>
<dbReference type="EMBL" id="UINC01036730">
    <property type="protein sequence ID" value="SVB31146.1"/>
    <property type="molecule type" value="Genomic_DNA"/>
</dbReference>
<dbReference type="AlphaFoldDB" id="A0A382CY42"/>
<evidence type="ECO:0000313" key="1">
    <source>
        <dbReference type="EMBL" id="SVB31146.1"/>
    </source>
</evidence>
<name>A0A382CY42_9ZZZZ</name>
<protein>
    <submittedName>
        <fullName evidence="1">Uncharacterized protein</fullName>
    </submittedName>
</protein>